<accession>A0A0F9FR61</accession>
<dbReference type="AlphaFoldDB" id="A0A0F9FR61"/>
<comment type="caution">
    <text evidence="1">The sequence shown here is derived from an EMBL/GenBank/DDBJ whole genome shotgun (WGS) entry which is preliminary data.</text>
</comment>
<proteinExistence type="predicted"/>
<reference evidence="1" key="1">
    <citation type="journal article" date="2015" name="Nature">
        <title>Complex archaea that bridge the gap between prokaryotes and eukaryotes.</title>
        <authorList>
            <person name="Spang A."/>
            <person name="Saw J.H."/>
            <person name="Jorgensen S.L."/>
            <person name="Zaremba-Niedzwiedzka K."/>
            <person name="Martijn J."/>
            <person name="Lind A.E."/>
            <person name="van Eijk R."/>
            <person name="Schleper C."/>
            <person name="Guy L."/>
            <person name="Ettema T.J."/>
        </authorList>
    </citation>
    <scope>NUCLEOTIDE SEQUENCE</scope>
</reference>
<organism evidence="1">
    <name type="scientific">marine sediment metagenome</name>
    <dbReference type="NCBI Taxonomy" id="412755"/>
    <lineage>
        <taxon>unclassified sequences</taxon>
        <taxon>metagenomes</taxon>
        <taxon>ecological metagenomes</taxon>
    </lineage>
</organism>
<evidence type="ECO:0000313" key="1">
    <source>
        <dbReference type="EMBL" id="KKL89009.1"/>
    </source>
</evidence>
<gene>
    <name evidence="1" type="ORF">LCGC14_1918970</name>
</gene>
<sequence length="56" mass="6794">MRDRLILSLVKEIYREFLREALLEVVKRGDNEWDDKMVLMLDALLDYRPLMILEGR</sequence>
<name>A0A0F9FR61_9ZZZZ</name>
<protein>
    <submittedName>
        <fullName evidence="1">Uncharacterized protein</fullName>
    </submittedName>
</protein>
<dbReference type="EMBL" id="LAZR01020401">
    <property type="protein sequence ID" value="KKL89009.1"/>
    <property type="molecule type" value="Genomic_DNA"/>
</dbReference>